<accession>A0AA38XKG3</accession>
<reference evidence="3" key="1">
    <citation type="submission" date="2022-10" db="EMBL/GenBank/DDBJ databases">
        <title>Culturing micro-colonial fungi from biological soil crusts in the Mojave desert and describing Neophaeococcomyces mojavensis, and introducing the new genera and species Taxawa tesnikishii.</title>
        <authorList>
            <person name="Kurbessoian T."/>
            <person name="Stajich J.E."/>
        </authorList>
    </citation>
    <scope>NUCLEOTIDE SEQUENCE</scope>
    <source>
        <strain evidence="3">TK_41</strain>
    </source>
</reference>
<evidence type="ECO:0000313" key="4">
    <source>
        <dbReference type="Proteomes" id="UP001172673"/>
    </source>
</evidence>
<feature type="compositionally biased region" description="Polar residues" evidence="1">
    <location>
        <begin position="594"/>
        <end position="618"/>
    </location>
</feature>
<feature type="transmembrane region" description="Helical" evidence="2">
    <location>
        <begin position="12"/>
        <end position="31"/>
    </location>
</feature>
<dbReference type="Proteomes" id="UP001172673">
    <property type="component" value="Unassembled WGS sequence"/>
</dbReference>
<evidence type="ECO:0000256" key="1">
    <source>
        <dbReference type="SAM" id="MobiDB-lite"/>
    </source>
</evidence>
<organism evidence="3 4">
    <name type="scientific">Cladophialophora chaetospira</name>
    <dbReference type="NCBI Taxonomy" id="386627"/>
    <lineage>
        <taxon>Eukaryota</taxon>
        <taxon>Fungi</taxon>
        <taxon>Dikarya</taxon>
        <taxon>Ascomycota</taxon>
        <taxon>Pezizomycotina</taxon>
        <taxon>Eurotiomycetes</taxon>
        <taxon>Chaetothyriomycetidae</taxon>
        <taxon>Chaetothyriales</taxon>
        <taxon>Herpotrichiellaceae</taxon>
        <taxon>Cladophialophora</taxon>
    </lineage>
</organism>
<feature type="transmembrane region" description="Helical" evidence="2">
    <location>
        <begin position="107"/>
        <end position="130"/>
    </location>
</feature>
<evidence type="ECO:0000256" key="2">
    <source>
        <dbReference type="SAM" id="Phobius"/>
    </source>
</evidence>
<name>A0AA38XKG3_9EURO</name>
<evidence type="ECO:0000313" key="3">
    <source>
        <dbReference type="EMBL" id="KAJ9614651.1"/>
    </source>
</evidence>
<sequence length="675" mass="73347">METENRFLKFLHIPLLILTNAASITLLGLINHKFTGGLHDQVQKHRTVTSVIVNILATLLAAAQVYALCTLISFATRLRTTRNFTRANSLRILGALSAPRIDWGLKWYAMIGTAIFCLIGPLLGAVWTGALTPLLDELTREDGTILTPLYTGPVDQAYHLDPGGVIYLNCNQLLSNISQSMSVSRCPAIGHITVLLSSAQSATPSGNSTRINPKIDDPTWSYVNRSYGVGASQGLFSPTAKSKHAYDAYSYDEPGYFSKVTCGFNETSNLTINLSDSGQDSYLRVWRVEGSLPNTEATNTSSYTLTTAASDWYDEVLGWSAAAANGRNMLAIATYNGKEVGFGSSKPDHWYRAWNQMQCSITFTPTLFNVSVNLTTSRISVSPKDSPAKFEPTSMQEVVMANIDLISRMSSNVGVSALGVALWDNANTVNASYSNMADNEVLAWGAENMIKALVDDLLGAEASQQMAFSNNGTTAVPVRKVFKAVRLGSPRFIYLALGINIALVLLVAVETIRTRAWRGLTAFNFTNLHSVMAAAMLSPPPQKNASHADEDNDITTAARNLQHASIRWWYNDTNDVVMLVRPPGDSSGDEMLQPSYSHSMDPSASTTGASIGDSSFENQEPFPSINGRRRSLLKRASDENGNLKAAALMVSIKLDLEAEIHLTARVLGDKTVGLY</sequence>
<protein>
    <submittedName>
        <fullName evidence="3">Uncharacterized protein</fullName>
    </submittedName>
</protein>
<dbReference type="AlphaFoldDB" id="A0AA38XKG3"/>
<proteinExistence type="predicted"/>
<keyword evidence="2" id="KW-1133">Transmembrane helix</keyword>
<keyword evidence="4" id="KW-1185">Reference proteome</keyword>
<feature type="transmembrane region" description="Helical" evidence="2">
    <location>
        <begin position="492"/>
        <end position="509"/>
    </location>
</feature>
<dbReference type="EMBL" id="JAPDRK010000003">
    <property type="protein sequence ID" value="KAJ9614651.1"/>
    <property type="molecule type" value="Genomic_DNA"/>
</dbReference>
<feature type="region of interest" description="Disordered" evidence="1">
    <location>
        <begin position="582"/>
        <end position="626"/>
    </location>
</feature>
<feature type="transmembrane region" description="Helical" evidence="2">
    <location>
        <begin position="51"/>
        <end position="76"/>
    </location>
</feature>
<gene>
    <name evidence="3" type="ORF">H2200_002788</name>
</gene>
<keyword evidence="2" id="KW-0812">Transmembrane</keyword>
<keyword evidence="2" id="KW-0472">Membrane</keyword>
<comment type="caution">
    <text evidence="3">The sequence shown here is derived from an EMBL/GenBank/DDBJ whole genome shotgun (WGS) entry which is preliminary data.</text>
</comment>